<keyword evidence="3" id="KW-1185">Reference proteome</keyword>
<dbReference type="EMBL" id="BMZI01000003">
    <property type="protein sequence ID" value="GHB18560.1"/>
    <property type="molecule type" value="Genomic_DNA"/>
</dbReference>
<accession>A0ABQ3DZ92</accession>
<dbReference type="Gene3D" id="3.20.20.140">
    <property type="entry name" value="Metal-dependent hydrolases"/>
    <property type="match status" value="1"/>
</dbReference>
<name>A0ABQ3DZ92_9GAMM</name>
<sequence length="417" mass="44978">MSDLSDRPLLLTNADLVDGSAAEPRRGVHVLIEGGRIVQVSESPIEAPEARVIDLTGRTLMPGLIDCHVHVIATTADLGANMLLPDSLVTARATPILKGMLERGFTTVRDVGGADRGIQQAVAEGHFAGPRLVVCCKALCQTGGHNDYRGFFDERDDQYQSRRLGSMGRICDGIDAVRRAVRQEIKSGAQFIKVMANGGVSSPSDPIDFLSFSVDELKAIVEEASNAQTYVSAHLYTDEAIRRAVEVGVHSLEHCNLITRETAKLAAERGAMACPTLVTYERLKIEGADYGLKPESVEKIDDVRLAGLESLVIMREAGLEMAYGTDLLGEMHPHQSEEFVIRSQVLPPHEVIRSATATAAKLLRMEGEIGCVAPGAHADLIVVDGNPLEDMRLLTGQGEHLSLILQGGVAVKDRLTH</sequence>
<dbReference type="CDD" id="cd01299">
    <property type="entry name" value="Met_dep_hydrolase_A"/>
    <property type="match status" value="1"/>
</dbReference>
<dbReference type="InterPro" id="IPR006680">
    <property type="entry name" value="Amidohydro-rel"/>
</dbReference>
<dbReference type="Proteomes" id="UP000646745">
    <property type="component" value="Unassembled WGS sequence"/>
</dbReference>
<dbReference type="SUPFAM" id="SSF51556">
    <property type="entry name" value="Metallo-dependent hydrolases"/>
    <property type="match status" value="1"/>
</dbReference>
<protein>
    <submittedName>
        <fullName evidence="2">Amidohydrolase</fullName>
    </submittedName>
</protein>
<evidence type="ECO:0000313" key="2">
    <source>
        <dbReference type="EMBL" id="GHB18560.1"/>
    </source>
</evidence>
<evidence type="ECO:0000313" key="3">
    <source>
        <dbReference type="Proteomes" id="UP000646745"/>
    </source>
</evidence>
<reference evidence="3" key="1">
    <citation type="journal article" date="2019" name="Int. J. Syst. Evol. Microbiol.">
        <title>The Global Catalogue of Microorganisms (GCM) 10K type strain sequencing project: providing services to taxonomists for standard genome sequencing and annotation.</title>
        <authorList>
            <consortium name="The Broad Institute Genomics Platform"/>
            <consortium name="The Broad Institute Genome Sequencing Center for Infectious Disease"/>
            <person name="Wu L."/>
            <person name="Ma J."/>
        </authorList>
    </citation>
    <scope>NUCLEOTIDE SEQUENCE [LARGE SCALE GENOMIC DNA]</scope>
    <source>
        <strain evidence="3">KCTC 32998</strain>
    </source>
</reference>
<dbReference type="PANTHER" id="PTHR43135">
    <property type="entry name" value="ALPHA-D-RIBOSE 1-METHYLPHOSPHONATE 5-TRIPHOSPHATE DIPHOSPHATASE"/>
    <property type="match status" value="1"/>
</dbReference>
<dbReference type="RefSeq" id="WP_189444218.1">
    <property type="nucleotide sequence ID" value="NZ_BMZI01000003.1"/>
</dbReference>
<dbReference type="InterPro" id="IPR011059">
    <property type="entry name" value="Metal-dep_hydrolase_composite"/>
</dbReference>
<dbReference type="SUPFAM" id="SSF51338">
    <property type="entry name" value="Composite domain of metallo-dependent hydrolases"/>
    <property type="match status" value="2"/>
</dbReference>
<dbReference type="InterPro" id="IPR051781">
    <property type="entry name" value="Metallo-dep_Hydrolase"/>
</dbReference>
<feature type="domain" description="Amidohydrolase-related" evidence="1">
    <location>
        <begin position="59"/>
        <end position="407"/>
    </location>
</feature>
<gene>
    <name evidence="2" type="ORF">GCM10009038_16990</name>
</gene>
<dbReference type="InterPro" id="IPR057744">
    <property type="entry name" value="OTAase-like"/>
</dbReference>
<dbReference type="Pfam" id="PF01979">
    <property type="entry name" value="Amidohydro_1"/>
    <property type="match status" value="1"/>
</dbReference>
<dbReference type="Gene3D" id="2.30.40.10">
    <property type="entry name" value="Urease, subunit C, domain 1"/>
    <property type="match status" value="1"/>
</dbReference>
<comment type="caution">
    <text evidence="2">The sequence shown here is derived from an EMBL/GenBank/DDBJ whole genome shotgun (WGS) entry which is preliminary data.</text>
</comment>
<proteinExistence type="predicted"/>
<evidence type="ECO:0000259" key="1">
    <source>
        <dbReference type="Pfam" id="PF01979"/>
    </source>
</evidence>
<dbReference type="InterPro" id="IPR032466">
    <property type="entry name" value="Metal_Hydrolase"/>
</dbReference>
<organism evidence="2 3">
    <name type="scientific">Salinicola rhizosphaerae</name>
    <dbReference type="NCBI Taxonomy" id="1443141"/>
    <lineage>
        <taxon>Bacteria</taxon>
        <taxon>Pseudomonadati</taxon>
        <taxon>Pseudomonadota</taxon>
        <taxon>Gammaproteobacteria</taxon>
        <taxon>Oceanospirillales</taxon>
        <taxon>Halomonadaceae</taxon>
        <taxon>Salinicola</taxon>
    </lineage>
</organism>
<dbReference type="PANTHER" id="PTHR43135:SF3">
    <property type="entry name" value="ALPHA-D-RIBOSE 1-METHYLPHOSPHONATE 5-TRIPHOSPHATE DIPHOSPHATASE"/>
    <property type="match status" value="1"/>
</dbReference>